<dbReference type="GO" id="GO:0006357">
    <property type="term" value="P:regulation of transcription by RNA polymerase II"/>
    <property type="evidence" value="ECO:0007669"/>
    <property type="project" value="TreeGrafter"/>
</dbReference>
<dbReference type="Proteomes" id="UP000281549">
    <property type="component" value="Unassembled WGS sequence"/>
</dbReference>
<dbReference type="GO" id="GO:0030968">
    <property type="term" value="P:endoplasmic reticulum unfolded protein response"/>
    <property type="evidence" value="ECO:0007669"/>
    <property type="project" value="TreeGrafter"/>
</dbReference>
<dbReference type="SUPFAM" id="SSF47459">
    <property type="entry name" value="HLH, helix-loop-helix DNA-binding domain"/>
    <property type="match status" value="1"/>
</dbReference>
<accession>A0A4P9YFJ4</accession>
<dbReference type="GO" id="GO:0008654">
    <property type="term" value="P:phospholipid biosynthetic process"/>
    <property type="evidence" value="ECO:0007669"/>
    <property type="project" value="TreeGrafter"/>
</dbReference>
<sequence>MRSCDDLFVNNDYLHFDYSNIARDQCDAETLELNLCPGLGKECDRSPRGNIPEKVSFVSLEQVQTNPNISHPHDYTVNKKARSKFPKRASHLESEKRRRKNIKEAYEQLSALISFEGFHGARTKPKFGAERVESGMKYVCQPVLKTIGTSNLESFACRQLDKVNDLKLLIEFEKQSVELFRVLDYLQESQDTINNNIVALRSAFSDAQISIKTTFDEWTDAFIQANKEFFAGVHQITNRMKQEIVQTLSKVLEMLSSCSSFLPQTVNSMIRSFVLSLPGRWSAITSESYDESNNSKRFVKHSHQIIALANESLILLQSLFRLINSAIPQPQQMHTKQN</sequence>
<proteinExistence type="predicted"/>
<dbReference type="GO" id="GO:0003714">
    <property type="term" value="F:transcription corepressor activity"/>
    <property type="evidence" value="ECO:0007669"/>
    <property type="project" value="InterPro"/>
</dbReference>
<gene>
    <name evidence="2" type="ORF">ROZALSC1DRAFT_30078</name>
</gene>
<reference evidence="3" key="1">
    <citation type="journal article" date="2018" name="Nat. Microbiol.">
        <title>Leveraging single-cell genomics to expand the fungal tree of life.</title>
        <authorList>
            <person name="Ahrendt S.R."/>
            <person name="Quandt C.A."/>
            <person name="Ciobanu D."/>
            <person name="Clum A."/>
            <person name="Salamov A."/>
            <person name="Andreopoulos B."/>
            <person name="Cheng J.F."/>
            <person name="Woyke T."/>
            <person name="Pelin A."/>
            <person name="Henrissat B."/>
            <person name="Reynolds N.K."/>
            <person name="Benny G.L."/>
            <person name="Smith M.E."/>
            <person name="James T.Y."/>
            <person name="Grigoriev I.V."/>
        </authorList>
    </citation>
    <scope>NUCLEOTIDE SEQUENCE [LARGE SCALE GENOMIC DNA]</scope>
    <source>
        <strain evidence="3">CSF55</strain>
    </source>
</reference>
<dbReference type="Pfam" id="PF00010">
    <property type="entry name" value="HLH"/>
    <property type="match status" value="1"/>
</dbReference>
<dbReference type="EMBL" id="ML005530">
    <property type="protein sequence ID" value="RKP18206.1"/>
    <property type="molecule type" value="Genomic_DNA"/>
</dbReference>
<dbReference type="AlphaFoldDB" id="A0A4P9YFJ4"/>
<protein>
    <recommendedName>
        <fullName evidence="1">BHLH domain-containing protein</fullName>
    </recommendedName>
</protein>
<dbReference type="InterPro" id="IPR013927">
    <property type="entry name" value="TF_Opi1_Ccg-8"/>
</dbReference>
<dbReference type="GO" id="GO:0046983">
    <property type="term" value="F:protein dimerization activity"/>
    <property type="evidence" value="ECO:0007669"/>
    <property type="project" value="InterPro"/>
</dbReference>
<evidence type="ECO:0000259" key="1">
    <source>
        <dbReference type="PROSITE" id="PS50888"/>
    </source>
</evidence>
<feature type="domain" description="BHLH" evidence="1">
    <location>
        <begin position="86"/>
        <end position="176"/>
    </location>
</feature>
<evidence type="ECO:0000313" key="2">
    <source>
        <dbReference type="EMBL" id="RKP18206.1"/>
    </source>
</evidence>
<organism evidence="2 3">
    <name type="scientific">Rozella allomycis (strain CSF55)</name>
    <dbReference type="NCBI Taxonomy" id="988480"/>
    <lineage>
        <taxon>Eukaryota</taxon>
        <taxon>Fungi</taxon>
        <taxon>Fungi incertae sedis</taxon>
        <taxon>Cryptomycota</taxon>
        <taxon>Cryptomycota incertae sedis</taxon>
        <taxon>Rozella</taxon>
    </lineage>
</organism>
<dbReference type="GO" id="GO:0005634">
    <property type="term" value="C:nucleus"/>
    <property type="evidence" value="ECO:0007669"/>
    <property type="project" value="TreeGrafter"/>
</dbReference>
<dbReference type="PANTHER" id="PTHR38406">
    <property type="entry name" value="TRANSCRIPTIONAL REPRESSOR OPI1"/>
    <property type="match status" value="1"/>
</dbReference>
<dbReference type="InterPro" id="IPR011598">
    <property type="entry name" value="bHLH_dom"/>
</dbReference>
<dbReference type="PANTHER" id="PTHR38406:SF1">
    <property type="entry name" value="TRANSCRIPTIONAL REPRESSOR OPI1"/>
    <property type="match status" value="1"/>
</dbReference>
<dbReference type="InterPro" id="IPR036638">
    <property type="entry name" value="HLH_DNA-bd_sf"/>
</dbReference>
<dbReference type="PROSITE" id="PS50888">
    <property type="entry name" value="BHLH"/>
    <property type="match status" value="1"/>
</dbReference>
<evidence type="ECO:0000313" key="3">
    <source>
        <dbReference type="Proteomes" id="UP000281549"/>
    </source>
</evidence>
<dbReference type="Gene3D" id="4.10.280.10">
    <property type="entry name" value="Helix-loop-helix DNA-binding domain"/>
    <property type="match status" value="1"/>
</dbReference>
<dbReference type="GO" id="GO:0005783">
    <property type="term" value="C:endoplasmic reticulum"/>
    <property type="evidence" value="ECO:0007669"/>
    <property type="project" value="TreeGrafter"/>
</dbReference>
<name>A0A4P9YFJ4_ROZAC</name>